<dbReference type="InterPro" id="IPR029017">
    <property type="entry name" value="Enolase-like_N"/>
</dbReference>
<name>A0A916RNX0_9HYPH</name>
<dbReference type="PANTHER" id="PTHR48080:SF2">
    <property type="entry name" value="D-GALACTONATE DEHYDRATASE"/>
    <property type="match status" value="1"/>
</dbReference>
<dbReference type="InterPro" id="IPR013342">
    <property type="entry name" value="Mandelate_racemase_C"/>
</dbReference>
<dbReference type="InterPro" id="IPR036849">
    <property type="entry name" value="Enolase-like_C_sf"/>
</dbReference>
<dbReference type="SMART" id="SM00922">
    <property type="entry name" value="MR_MLE"/>
    <property type="match status" value="1"/>
</dbReference>
<gene>
    <name evidence="3" type="ORF">GCM10011499_34490</name>
</gene>
<protein>
    <submittedName>
        <fullName evidence="3">Mandelate racemase</fullName>
    </submittedName>
</protein>
<dbReference type="AlphaFoldDB" id="A0A916RNX0"/>
<proteinExistence type="predicted"/>
<dbReference type="PANTHER" id="PTHR48080">
    <property type="entry name" value="D-GALACTONATE DEHYDRATASE-RELATED"/>
    <property type="match status" value="1"/>
</dbReference>
<feature type="domain" description="Mandelate racemase/muconate lactonizing enzyme C-terminal" evidence="2">
    <location>
        <begin position="158"/>
        <end position="265"/>
    </location>
</feature>
<keyword evidence="4" id="KW-1185">Reference proteome</keyword>
<dbReference type="InterPro" id="IPR034593">
    <property type="entry name" value="DgoD-like"/>
</dbReference>
<dbReference type="SUPFAM" id="SSF54826">
    <property type="entry name" value="Enolase N-terminal domain-like"/>
    <property type="match status" value="1"/>
</dbReference>
<dbReference type="Gene3D" id="3.20.20.120">
    <property type="entry name" value="Enolase-like C-terminal domain"/>
    <property type="match status" value="1"/>
</dbReference>
<dbReference type="OrthoDB" id="9802699at2"/>
<comment type="caution">
    <text evidence="3">The sequence shown here is derived from an EMBL/GenBank/DDBJ whole genome shotgun (WGS) entry which is preliminary data.</text>
</comment>
<dbReference type="Gene3D" id="3.30.390.10">
    <property type="entry name" value="Enolase-like, N-terminal domain"/>
    <property type="match status" value="1"/>
</dbReference>
<dbReference type="Pfam" id="PF02746">
    <property type="entry name" value="MR_MLE_N"/>
    <property type="match status" value="1"/>
</dbReference>
<evidence type="ECO:0000313" key="3">
    <source>
        <dbReference type="EMBL" id="GGA61273.1"/>
    </source>
</evidence>
<dbReference type="GO" id="GO:0016829">
    <property type="term" value="F:lyase activity"/>
    <property type="evidence" value="ECO:0007669"/>
    <property type="project" value="UniProtKB-KW"/>
</dbReference>
<sequence>MKITAVETLRLGEFANIIWILIRTDEGISGLGETFMGAAAVEAYIHETVASKLIGRDPLQIEAINRDLIGYLGWRGAGVETRGNSAIDIALWDIFGKALGIPVSIALGGKSHDTVRTYNTCAGYRYVRDARAQAVENWGLGPQKSGPYEDLDAFLNSADDLAHSLLEQGITGMKIWPFDIAAERTHGLDISPRELREALLPFEKIRKAVGDKMDIMVEFHSLWQLPAAQRIARALTEYDTYWHEDPVRMDSLETLKAYAPHSRAMICASETLAYPHAFRDYLATGVAGVAMLDLSWCGGLSEARKIAGMAEAHHVPVAPHDCTGPVVFMASCQFSLHARNTLIQESVRAFYTGWYTELVTNLPKVENGQISLDDTPGLGVELLPHIFTRKDAIHKLSDVTRRGEPI</sequence>
<dbReference type="Proteomes" id="UP000596977">
    <property type="component" value="Unassembled WGS sequence"/>
</dbReference>
<dbReference type="SFLD" id="SFLDS00001">
    <property type="entry name" value="Enolase"/>
    <property type="match status" value="1"/>
</dbReference>
<dbReference type="InterPro" id="IPR013341">
    <property type="entry name" value="Mandelate_racemase_N_dom"/>
</dbReference>
<evidence type="ECO:0000256" key="1">
    <source>
        <dbReference type="ARBA" id="ARBA00023239"/>
    </source>
</evidence>
<dbReference type="CDD" id="cd03316">
    <property type="entry name" value="MR_like"/>
    <property type="match status" value="1"/>
</dbReference>
<organism evidence="3 4">
    <name type="scientific">Pelagibacterium lentulum</name>
    <dbReference type="NCBI Taxonomy" id="2029865"/>
    <lineage>
        <taxon>Bacteria</taxon>
        <taxon>Pseudomonadati</taxon>
        <taxon>Pseudomonadota</taxon>
        <taxon>Alphaproteobacteria</taxon>
        <taxon>Hyphomicrobiales</taxon>
        <taxon>Devosiaceae</taxon>
        <taxon>Pelagibacterium</taxon>
    </lineage>
</organism>
<keyword evidence="1" id="KW-0456">Lyase</keyword>
<evidence type="ECO:0000259" key="2">
    <source>
        <dbReference type="SMART" id="SM00922"/>
    </source>
</evidence>
<dbReference type="InterPro" id="IPR029065">
    <property type="entry name" value="Enolase_C-like"/>
</dbReference>
<accession>A0A916RNX0</accession>
<reference evidence="3 4" key="1">
    <citation type="journal article" date="2014" name="Int. J. Syst. Evol. Microbiol.">
        <title>Complete genome sequence of Corynebacterium casei LMG S-19264T (=DSM 44701T), isolated from a smear-ripened cheese.</title>
        <authorList>
            <consortium name="US DOE Joint Genome Institute (JGI-PGF)"/>
            <person name="Walter F."/>
            <person name="Albersmeier A."/>
            <person name="Kalinowski J."/>
            <person name="Ruckert C."/>
        </authorList>
    </citation>
    <scope>NUCLEOTIDE SEQUENCE [LARGE SCALE GENOMIC DNA]</scope>
    <source>
        <strain evidence="3 4">CGMCC 1.15896</strain>
    </source>
</reference>
<dbReference type="SFLD" id="SFLDG00179">
    <property type="entry name" value="mandelate_racemase"/>
    <property type="match status" value="1"/>
</dbReference>
<dbReference type="SUPFAM" id="SSF51604">
    <property type="entry name" value="Enolase C-terminal domain-like"/>
    <property type="match status" value="1"/>
</dbReference>
<dbReference type="EMBL" id="BMKB01000007">
    <property type="protein sequence ID" value="GGA61273.1"/>
    <property type="molecule type" value="Genomic_DNA"/>
</dbReference>
<dbReference type="Pfam" id="PF13378">
    <property type="entry name" value="MR_MLE_C"/>
    <property type="match status" value="1"/>
</dbReference>
<evidence type="ECO:0000313" key="4">
    <source>
        <dbReference type="Proteomes" id="UP000596977"/>
    </source>
</evidence>